<dbReference type="GO" id="GO:0005525">
    <property type="term" value="F:GTP binding"/>
    <property type="evidence" value="ECO:0007669"/>
    <property type="project" value="UniProtKB-KW"/>
</dbReference>
<feature type="compositionally biased region" description="Polar residues" evidence="8">
    <location>
        <begin position="789"/>
        <end position="810"/>
    </location>
</feature>
<dbReference type="GO" id="GO:0031681">
    <property type="term" value="F:G-protein beta-subunit binding"/>
    <property type="evidence" value="ECO:0007669"/>
    <property type="project" value="TreeGrafter"/>
</dbReference>
<dbReference type="SMART" id="SM00173">
    <property type="entry name" value="RAS"/>
    <property type="match status" value="1"/>
</dbReference>
<keyword evidence="2" id="KW-1003">Cell membrane</keyword>
<dbReference type="NCBIfam" id="TIGR00231">
    <property type="entry name" value="small_GTP"/>
    <property type="match status" value="1"/>
</dbReference>
<dbReference type="PROSITE" id="PS51420">
    <property type="entry name" value="RHO"/>
    <property type="match status" value="1"/>
</dbReference>
<feature type="region of interest" description="Disordered" evidence="8">
    <location>
        <begin position="459"/>
        <end position="506"/>
    </location>
</feature>
<evidence type="ECO:0000256" key="3">
    <source>
        <dbReference type="ARBA" id="ARBA00022481"/>
    </source>
</evidence>
<proteinExistence type="inferred from homology"/>
<feature type="compositionally biased region" description="Polar residues" evidence="8">
    <location>
        <begin position="423"/>
        <end position="432"/>
    </location>
</feature>
<feature type="compositionally biased region" description="Basic and acidic residues" evidence="8">
    <location>
        <begin position="33"/>
        <end position="45"/>
    </location>
</feature>
<keyword evidence="4" id="KW-0342">GTP-binding</keyword>
<dbReference type="OrthoDB" id="265044at2759"/>
<evidence type="ECO:0000313" key="10">
    <source>
        <dbReference type="RefSeq" id="XP_047740070.1"/>
    </source>
</evidence>
<dbReference type="InterPro" id="IPR005225">
    <property type="entry name" value="Small_GTP-bd"/>
</dbReference>
<dbReference type="SUPFAM" id="SSF52540">
    <property type="entry name" value="P-loop containing nucleoside triphosphate hydrolases"/>
    <property type="match status" value="1"/>
</dbReference>
<comment type="subcellular location">
    <subcellularLocation>
        <location evidence="1">Cell membrane</location>
        <topology evidence="1">Lipid-anchor</topology>
    </subcellularLocation>
</comment>
<organism evidence="9 10">
    <name type="scientific">Hyalella azteca</name>
    <name type="common">Amphipod</name>
    <dbReference type="NCBI Taxonomy" id="294128"/>
    <lineage>
        <taxon>Eukaryota</taxon>
        <taxon>Metazoa</taxon>
        <taxon>Ecdysozoa</taxon>
        <taxon>Arthropoda</taxon>
        <taxon>Crustacea</taxon>
        <taxon>Multicrustacea</taxon>
        <taxon>Malacostraca</taxon>
        <taxon>Eumalacostraca</taxon>
        <taxon>Peracarida</taxon>
        <taxon>Amphipoda</taxon>
        <taxon>Senticaudata</taxon>
        <taxon>Talitrida</taxon>
        <taxon>Talitroidea</taxon>
        <taxon>Hyalellidae</taxon>
        <taxon>Hyalella</taxon>
    </lineage>
</organism>
<comment type="similarity">
    <text evidence="7">Belongs to the small GTPase superfamily. RasD family.</text>
</comment>
<keyword evidence="5" id="KW-0472">Membrane</keyword>
<dbReference type="GO" id="GO:0007165">
    <property type="term" value="P:signal transduction"/>
    <property type="evidence" value="ECO:0007669"/>
    <property type="project" value="TreeGrafter"/>
</dbReference>
<dbReference type="InterPro" id="IPR027417">
    <property type="entry name" value="P-loop_NTPase"/>
</dbReference>
<feature type="region of interest" description="Disordered" evidence="8">
    <location>
        <begin position="25"/>
        <end position="55"/>
    </location>
</feature>
<feature type="compositionally biased region" description="Basic and acidic residues" evidence="8">
    <location>
        <begin position="176"/>
        <end position="193"/>
    </location>
</feature>
<dbReference type="KEGG" id="hazt:108668293"/>
<dbReference type="InterPro" id="IPR001806">
    <property type="entry name" value="Small_GTPase"/>
</dbReference>
<keyword evidence="9" id="KW-1185">Reference proteome</keyword>
<dbReference type="PANTHER" id="PTHR46149">
    <property type="entry name" value="MIP08469P"/>
    <property type="match status" value="1"/>
</dbReference>
<keyword evidence="3" id="KW-0488">Methylation</keyword>
<evidence type="ECO:0000256" key="1">
    <source>
        <dbReference type="ARBA" id="ARBA00004193"/>
    </source>
</evidence>
<evidence type="ECO:0000256" key="2">
    <source>
        <dbReference type="ARBA" id="ARBA00022475"/>
    </source>
</evidence>
<dbReference type="Pfam" id="PF00071">
    <property type="entry name" value="Ras"/>
    <property type="match status" value="2"/>
</dbReference>
<evidence type="ECO:0000313" key="9">
    <source>
        <dbReference type="Proteomes" id="UP000694843"/>
    </source>
</evidence>
<evidence type="ECO:0000256" key="6">
    <source>
        <dbReference type="ARBA" id="ARBA00023288"/>
    </source>
</evidence>
<dbReference type="PANTHER" id="PTHR46149:SF3">
    <property type="entry name" value="MIP08469P"/>
    <property type="match status" value="1"/>
</dbReference>
<dbReference type="SMART" id="SM00175">
    <property type="entry name" value="RAB"/>
    <property type="match status" value="1"/>
</dbReference>
<feature type="region of interest" description="Disordered" evidence="8">
    <location>
        <begin position="780"/>
        <end position="819"/>
    </location>
</feature>
<evidence type="ECO:0000256" key="4">
    <source>
        <dbReference type="ARBA" id="ARBA00023134"/>
    </source>
</evidence>
<sequence length="875" mass="96381">MLPFELASVCCKDARMALLKAERSDPLEPSVRVGDETDPPERDSDNWDASSGKKMSRNPVVACQAVLLSDGNVENKKITSGESCELEISRGIHFSNEICKIGNGFTNLLHNVQTLSPDHQLNADEVDEIETRTIHALNSSEAVSVHVSDYSKKIIPLAENSILPHLNSMNSVGSENCEKKKQEEDSRLSLNDEDRRDNLHCQLITAPRGRRNSVLQRQQNIDTDATEISEQLPGEESYVSNLKEKNTSARNVCTVYRNGNLKKKEKREQIGRKIINSIIRSASFNERSTPKLERNAFKSLTCSHGPYASEEEEDLGGCGPSGRRDRDGLRCREVGTSVNRSYSNEDDKCRNGNNLLTVYNDRKNVKIRQSLSADKENCTCRSNNTGKDRRTIRKLVFSNSVDVCPGPATPGSAPKSAGVDNESPLQTPSYGTKRSKYNTFNAIFSSNNLLEHLQSNSGVGVFSSRKPTQRSLHSTCDGSSSSSLIRDSSSSISSSNVASGANINEQDDTLPKLPKFSKIKVPSSLSLVPGKSVKLSPKNCYRLVILGSSKVGKSSLVSRFLTNQFEESYTPTLEDFHRKLYRIRGDVYQLDILDPSGNHPFPATRRLAFLTGDLFVLVFSVDSAESWDEVLRLRQEILETKRNVLTQHQQQLGDSMGVLAGVAGVAAAAGGRKKDLLPRVPIVIAGNKCDIGSSRCVPSSAVLTLVSSLPCCAYVETSAKKNSNVERLFSELFSLANLPQEMSPALHKRVHPDQIGLQNLSEDGRLAALGSMSYGSVLSAMHDSDSTEHSNSCTQRDDATSNSEDLTSPESEARRCQRRGLSIRRRLSEAYGVVTPNARRPSIRTDMLLLRSKTALQLAQRGERRPRRDVSCSLQ</sequence>
<feature type="compositionally biased region" description="Polar residues" evidence="8">
    <location>
        <begin position="465"/>
        <end position="478"/>
    </location>
</feature>
<dbReference type="SMART" id="SM00174">
    <property type="entry name" value="RHO"/>
    <property type="match status" value="1"/>
</dbReference>
<dbReference type="PROSITE" id="PS51421">
    <property type="entry name" value="RAS"/>
    <property type="match status" value="1"/>
</dbReference>
<dbReference type="PROSITE" id="PS51419">
    <property type="entry name" value="RAB"/>
    <property type="match status" value="1"/>
</dbReference>
<evidence type="ECO:0000256" key="7">
    <source>
        <dbReference type="ARBA" id="ARBA00038061"/>
    </source>
</evidence>
<dbReference type="Gene3D" id="3.40.50.300">
    <property type="entry name" value="P-loop containing nucleotide triphosphate hydrolases"/>
    <property type="match status" value="1"/>
</dbReference>
<evidence type="ECO:0000256" key="8">
    <source>
        <dbReference type="SAM" id="MobiDB-lite"/>
    </source>
</evidence>
<feature type="region of interest" description="Disordered" evidence="8">
    <location>
        <begin position="171"/>
        <end position="193"/>
    </location>
</feature>
<name>A0A979FSD0_HYAAZ</name>
<dbReference type="RefSeq" id="XP_047740070.1">
    <property type="nucleotide sequence ID" value="XM_047884114.1"/>
</dbReference>
<feature type="region of interest" description="Disordered" evidence="8">
    <location>
        <begin position="404"/>
        <end position="432"/>
    </location>
</feature>
<keyword evidence="4" id="KW-0547">Nucleotide-binding</keyword>
<keyword evidence="6" id="KW-0449">Lipoprotein</keyword>
<dbReference type="Proteomes" id="UP000694843">
    <property type="component" value="Unplaced"/>
</dbReference>
<dbReference type="InterPro" id="IPR052236">
    <property type="entry name" value="Small_GTPase_RasD"/>
</dbReference>
<dbReference type="GO" id="GO:0003924">
    <property type="term" value="F:GTPase activity"/>
    <property type="evidence" value="ECO:0007669"/>
    <property type="project" value="InterPro"/>
</dbReference>
<dbReference type="AlphaFoldDB" id="A0A979FSD0"/>
<feature type="compositionally biased region" description="Low complexity" evidence="8">
    <location>
        <begin position="479"/>
        <end position="495"/>
    </location>
</feature>
<gene>
    <name evidence="10" type="primary">LOC108668293</name>
</gene>
<dbReference type="PRINTS" id="PR00449">
    <property type="entry name" value="RASTRNSFRMNG"/>
</dbReference>
<dbReference type="GO" id="GO:0005886">
    <property type="term" value="C:plasma membrane"/>
    <property type="evidence" value="ECO:0007669"/>
    <property type="project" value="UniProtKB-SubCell"/>
</dbReference>
<dbReference type="GeneID" id="108668293"/>
<evidence type="ECO:0000256" key="5">
    <source>
        <dbReference type="ARBA" id="ARBA00023136"/>
    </source>
</evidence>
<accession>A0A979FSD0</accession>
<reference evidence="10" key="1">
    <citation type="submission" date="2025-08" db="UniProtKB">
        <authorList>
            <consortium name="RefSeq"/>
        </authorList>
    </citation>
    <scope>IDENTIFICATION</scope>
    <source>
        <tissue evidence="10">Whole organism</tissue>
    </source>
</reference>
<protein>
    <submittedName>
        <fullName evidence="10">Uncharacterized protein LOC108668293</fullName>
    </submittedName>
</protein>